<dbReference type="Pfam" id="PF03009">
    <property type="entry name" value="GDPD"/>
    <property type="match status" value="1"/>
</dbReference>
<evidence type="ECO:0000313" key="4">
    <source>
        <dbReference type="Proteomes" id="UP001652620"/>
    </source>
</evidence>
<feature type="domain" description="GP-PDE" evidence="3">
    <location>
        <begin position="348"/>
        <end position="641"/>
    </location>
</feature>
<name>A0A6I9V540_BACDO</name>
<keyword evidence="4" id="KW-1185">Reference proteome</keyword>
<dbReference type="InterPro" id="IPR051578">
    <property type="entry name" value="GDPD"/>
</dbReference>
<dbReference type="SUPFAM" id="SSF51695">
    <property type="entry name" value="PLC-like phosphodiesterases"/>
    <property type="match status" value="1"/>
</dbReference>
<dbReference type="CDD" id="cd08572">
    <property type="entry name" value="GDPD_GDE5_like"/>
    <property type="match status" value="1"/>
</dbReference>
<dbReference type="PROSITE" id="PS51166">
    <property type="entry name" value="CBM20"/>
    <property type="match status" value="1"/>
</dbReference>
<gene>
    <name evidence="5" type="primary">LOC105226911</name>
</gene>
<dbReference type="PANTHER" id="PTHR22958">
    <property type="entry name" value="GLYCEROPHOSPHORYL DIESTER PHOSPHODIESTERASE"/>
    <property type="match status" value="1"/>
</dbReference>
<evidence type="ECO:0000256" key="1">
    <source>
        <dbReference type="ARBA" id="ARBA00022801"/>
    </source>
</evidence>
<evidence type="ECO:0000259" key="3">
    <source>
        <dbReference type="PROSITE" id="PS51704"/>
    </source>
</evidence>
<accession>A0A6I9V540</accession>
<dbReference type="SUPFAM" id="SSF49452">
    <property type="entry name" value="Starch-binding domain-like"/>
    <property type="match status" value="1"/>
</dbReference>
<dbReference type="AlphaFoldDB" id="A0A6I9V540"/>
<dbReference type="InterPro" id="IPR030395">
    <property type="entry name" value="GP_PDE_dom"/>
</dbReference>
<evidence type="ECO:0000313" key="5">
    <source>
        <dbReference type="RefSeq" id="XP_011204338.2"/>
    </source>
</evidence>
<dbReference type="GO" id="GO:2001070">
    <property type="term" value="F:starch binding"/>
    <property type="evidence" value="ECO:0007669"/>
    <property type="project" value="InterPro"/>
</dbReference>
<dbReference type="GO" id="GO:0046475">
    <property type="term" value="P:glycerophospholipid catabolic process"/>
    <property type="evidence" value="ECO:0007669"/>
    <property type="project" value="TreeGrafter"/>
</dbReference>
<dbReference type="InterPro" id="IPR013784">
    <property type="entry name" value="Carb-bd-like_fold"/>
</dbReference>
<protein>
    <submittedName>
        <fullName evidence="5">Glycerophosphocholine phosphodiesterase GPCPD1</fullName>
    </submittedName>
</protein>
<evidence type="ECO:0000259" key="2">
    <source>
        <dbReference type="PROSITE" id="PS51166"/>
    </source>
</evidence>
<organism evidence="4 5">
    <name type="scientific">Bactrocera dorsalis</name>
    <name type="common">Oriental fruit fly</name>
    <name type="synonym">Dacus dorsalis</name>
    <dbReference type="NCBI Taxonomy" id="27457"/>
    <lineage>
        <taxon>Eukaryota</taxon>
        <taxon>Metazoa</taxon>
        <taxon>Ecdysozoa</taxon>
        <taxon>Arthropoda</taxon>
        <taxon>Hexapoda</taxon>
        <taxon>Insecta</taxon>
        <taxon>Pterygota</taxon>
        <taxon>Neoptera</taxon>
        <taxon>Endopterygota</taxon>
        <taxon>Diptera</taxon>
        <taxon>Brachycera</taxon>
        <taxon>Muscomorpha</taxon>
        <taxon>Tephritoidea</taxon>
        <taxon>Tephritidae</taxon>
        <taxon>Bactrocera</taxon>
        <taxon>Bactrocera</taxon>
    </lineage>
</organism>
<dbReference type="InterPro" id="IPR002044">
    <property type="entry name" value="CBM20"/>
</dbReference>
<feature type="domain" description="CBM20" evidence="2">
    <location>
        <begin position="49"/>
        <end position="161"/>
    </location>
</feature>
<dbReference type="KEGG" id="bdr:105226911"/>
<sequence length="665" mass="76223">MLSKFLCTKMRCNKTYINCTNVFLNFCVCVNRSKRNVLVNLKRFQSTKTMSEDTAIVTFKVNLTGTRIAPYEVVGVMGNQEALGEWNVQLAPRLKRSADDYSEWTAVVELSLEKLLRYRYFIAAVDKATQIVQARRWEIQERAREIKLECKEVECVDRFGCICPNKLKVRKAWLNTGHVVLFKLFFNALEFKENLPIVPEEEIRLKLEPVNPELMLPILPSARAYAQYSNMLYGGSQMKEQPDLGVVYNNNTLMFQVMMVDKAMVGYLLKLNLSNESTGCVQLLGQMYIPPEALDTSEGLLTVSFASITNGMEVARLKLKYLVINAMPDWQVKLNTTFLQYWPRRWKGLDIGHRGIGRSSIADNPAPILENTLHSMQEAYKAGADMVEFDVMLTRDLVPIIYHDFDLIVCLTADSKPLTKAQLCTKSVKDFTYEELQHLVTYRIINERIVEYPAPCSVINSAERLFPTLSEFFTTTNRFLGCNMEVKWPQAYYAGGIESIQTIDKNQYVDAILSVVKDVSWGRLCCFSSFDADICIMLRFKQNIYPVFFTVSHNVPEFLDPRTHCLHPAVNTAQAFDLNGIAPAASILENHPDAVTLANRQKKWVMLWGDKLCDRNAIEWYKKQGVHGLIYDHIESLMPADKQNMFEKDERLQKLFKLQLSCGCR</sequence>
<dbReference type="InterPro" id="IPR017946">
    <property type="entry name" value="PLC-like_Pdiesterase_TIM-brl"/>
</dbReference>
<proteinExistence type="predicted"/>
<dbReference type="InterPro" id="IPR013783">
    <property type="entry name" value="Ig-like_fold"/>
</dbReference>
<dbReference type="Pfam" id="PF00686">
    <property type="entry name" value="CBM_20"/>
    <property type="match status" value="1"/>
</dbReference>
<dbReference type="RefSeq" id="XP_011204338.2">
    <property type="nucleotide sequence ID" value="XM_011206036.4"/>
</dbReference>
<dbReference type="Proteomes" id="UP001652620">
    <property type="component" value="Chromosome 3"/>
</dbReference>
<dbReference type="Gene3D" id="3.20.20.190">
    <property type="entry name" value="Phosphatidylinositol (PI) phosphodiesterase"/>
    <property type="match status" value="1"/>
</dbReference>
<dbReference type="OrthoDB" id="1058301at2759"/>
<dbReference type="SMART" id="SM01065">
    <property type="entry name" value="CBM_2"/>
    <property type="match status" value="1"/>
</dbReference>
<dbReference type="Gene3D" id="2.60.40.10">
    <property type="entry name" value="Immunoglobulins"/>
    <property type="match status" value="1"/>
</dbReference>
<dbReference type="PROSITE" id="PS51704">
    <property type="entry name" value="GP_PDE"/>
    <property type="match status" value="1"/>
</dbReference>
<dbReference type="InParanoid" id="A0A6I9V540"/>
<keyword evidence="1" id="KW-0378">Hydrolase</keyword>
<reference evidence="5" key="1">
    <citation type="submission" date="2025-08" db="UniProtKB">
        <authorList>
            <consortium name="RefSeq"/>
        </authorList>
    </citation>
    <scope>IDENTIFICATION</scope>
    <source>
        <tissue evidence="5">Adult</tissue>
    </source>
</reference>
<dbReference type="GO" id="GO:0047389">
    <property type="term" value="F:glycerophosphocholine phosphodiesterase activity"/>
    <property type="evidence" value="ECO:0007669"/>
    <property type="project" value="TreeGrafter"/>
</dbReference>
<dbReference type="PANTHER" id="PTHR22958:SF1">
    <property type="entry name" value="GLYCEROPHOSPHOCHOLINE PHOSPHODIESTERASE GPCPD1"/>
    <property type="match status" value="1"/>
</dbReference>
<dbReference type="GeneID" id="105226911"/>